<dbReference type="KEGG" id="mlr:MELLADRAFT_93217"/>
<dbReference type="Proteomes" id="UP000001072">
    <property type="component" value="Unassembled WGS sequence"/>
</dbReference>
<name>F4S489_MELLP</name>
<dbReference type="InParanoid" id="F4S489"/>
<dbReference type="InterPro" id="IPR056279">
    <property type="entry name" value="Aip3p_Bud6_N"/>
</dbReference>
<proteinExistence type="predicted"/>
<reference evidence="4" key="1">
    <citation type="journal article" date="2011" name="Proc. Natl. Acad. Sci. U.S.A.">
        <title>Obligate biotrophy features unraveled by the genomic analysis of rust fungi.</title>
        <authorList>
            <person name="Duplessis S."/>
            <person name="Cuomo C.A."/>
            <person name="Lin Y.-C."/>
            <person name="Aerts A."/>
            <person name="Tisserant E."/>
            <person name="Veneault-Fourrey C."/>
            <person name="Joly D.L."/>
            <person name="Hacquard S."/>
            <person name="Amselem J."/>
            <person name="Cantarel B.L."/>
            <person name="Chiu R."/>
            <person name="Coutinho P.M."/>
            <person name="Feau N."/>
            <person name="Field M."/>
            <person name="Frey P."/>
            <person name="Gelhaye E."/>
            <person name="Goldberg J."/>
            <person name="Grabherr M.G."/>
            <person name="Kodira C.D."/>
            <person name="Kohler A."/>
            <person name="Kuees U."/>
            <person name="Lindquist E.A."/>
            <person name="Lucas S.M."/>
            <person name="Mago R."/>
            <person name="Mauceli E."/>
            <person name="Morin E."/>
            <person name="Murat C."/>
            <person name="Pangilinan J.L."/>
            <person name="Park R."/>
            <person name="Pearson M."/>
            <person name="Quesneville H."/>
            <person name="Rouhier N."/>
            <person name="Sakthikumar S."/>
            <person name="Salamov A.A."/>
            <person name="Schmutz J."/>
            <person name="Selles B."/>
            <person name="Shapiro H."/>
            <person name="Tanguay P."/>
            <person name="Tuskan G.A."/>
            <person name="Henrissat B."/>
            <person name="Van de Peer Y."/>
            <person name="Rouze P."/>
            <person name="Ellis J.G."/>
            <person name="Dodds P.N."/>
            <person name="Schein J.E."/>
            <person name="Zhong S."/>
            <person name="Hamelin R.C."/>
            <person name="Grigoriev I.V."/>
            <person name="Szabo L.J."/>
            <person name="Martin F."/>
        </authorList>
    </citation>
    <scope>NUCLEOTIDE SEQUENCE [LARGE SCALE GENOMIC DNA]</scope>
    <source>
        <strain evidence="4">98AG31 / pathotype 3-4-7</strain>
    </source>
</reference>
<dbReference type="GeneID" id="18936506"/>
<dbReference type="EMBL" id="GL883146">
    <property type="protein sequence ID" value="EGG00545.1"/>
    <property type="molecule type" value="Genomic_DNA"/>
</dbReference>
<dbReference type="HOGENOM" id="CLU_1750106_0_0_1"/>
<organism evidence="4">
    <name type="scientific">Melampsora larici-populina (strain 98AG31 / pathotype 3-4-7)</name>
    <name type="common">Poplar leaf rust fungus</name>
    <dbReference type="NCBI Taxonomy" id="747676"/>
    <lineage>
        <taxon>Eukaryota</taxon>
        <taxon>Fungi</taxon>
        <taxon>Dikarya</taxon>
        <taxon>Basidiomycota</taxon>
        <taxon>Pucciniomycotina</taxon>
        <taxon>Pucciniomycetes</taxon>
        <taxon>Pucciniales</taxon>
        <taxon>Melampsoraceae</taxon>
        <taxon>Melampsora</taxon>
    </lineage>
</organism>
<accession>F4S489</accession>
<evidence type="ECO:0000313" key="4">
    <source>
        <dbReference type="Proteomes" id="UP000001072"/>
    </source>
</evidence>
<feature type="region of interest" description="Disordered" evidence="1">
    <location>
        <begin position="53"/>
        <end position="77"/>
    </location>
</feature>
<dbReference type="Pfam" id="PF23153">
    <property type="entry name" value="Aip3p_Bud6_N"/>
    <property type="match status" value="1"/>
</dbReference>
<keyword evidence="4" id="KW-1185">Reference proteome</keyword>
<protein>
    <recommendedName>
        <fullName evidence="2">Aip3p/Bud6 N-terminal domain-containing protein</fullName>
    </recommendedName>
</protein>
<dbReference type="RefSeq" id="XP_007416192.1">
    <property type="nucleotide sequence ID" value="XM_007416130.1"/>
</dbReference>
<dbReference type="OrthoDB" id="783096at2759"/>
<gene>
    <name evidence="3" type="ORF">MELLADRAFT_93217</name>
</gene>
<dbReference type="VEuPathDB" id="FungiDB:MELLADRAFT_93217"/>
<evidence type="ECO:0000313" key="3">
    <source>
        <dbReference type="EMBL" id="EGG00545.1"/>
    </source>
</evidence>
<feature type="domain" description="Aip3p/Bud6 N-terminal" evidence="2">
    <location>
        <begin position="1"/>
        <end position="53"/>
    </location>
</feature>
<dbReference type="AlphaFoldDB" id="F4S489"/>
<sequence>MNDCHLVPDNLHNCLEAASSKDASPMTLEQHLPRLGQIIVPLLQGLKVRQSKRRAAKQEQEVDQAHTSISSLPNRPPGRERLPPIVQLALIGPLFGLLLLVKLYPWPKVEEVFGVVLSVLHPILGIVTDHHNHPLHQNHMNPAKSKVSL</sequence>
<evidence type="ECO:0000259" key="2">
    <source>
        <dbReference type="Pfam" id="PF23153"/>
    </source>
</evidence>
<evidence type="ECO:0000256" key="1">
    <source>
        <dbReference type="SAM" id="MobiDB-lite"/>
    </source>
</evidence>